<dbReference type="EMBL" id="JAAARO010000011">
    <property type="protein sequence ID" value="KAF5740526.1"/>
    <property type="molecule type" value="Genomic_DNA"/>
</dbReference>
<dbReference type="SUPFAM" id="SSF48371">
    <property type="entry name" value="ARM repeat"/>
    <property type="match status" value="1"/>
</dbReference>
<dbReference type="PANTHER" id="PTHR36379">
    <property type="entry name" value="PROTEIN PRD1"/>
    <property type="match status" value="1"/>
</dbReference>
<dbReference type="PANTHER" id="PTHR36379:SF1">
    <property type="entry name" value="PUTATIVE RECOMBINATION INITIATION DEFECT 1-RELATED"/>
    <property type="match status" value="1"/>
</dbReference>
<gene>
    <name evidence="1" type="ORF">HS088_TW11G00597</name>
</gene>
<dbReference type="GO" id="GO:0042138">
    <property type="term" value="P:meiotic DNA double-strand break formation"/>
    <property type="evidence" value="ECO:0007669"/>
    <property type="project" value="InterPro"/>
</dbReference>
<dbReference type="AlphaFoldDB" id="A0A7J7D381"/>
<keyword evidence="2" id="KW-1185">Reference proteome</keyword>
<dbReference type="Gene3D" id="1.25.10.10">
    <property type="entry name" value="Leucine-rich Repeat Variant"/>
    <property type="match status" value="2"/>
</dbReference>
<evidence type="ECO:0008006" key="3">
    <source>
        <dbReference type="Google" id="ProtNLM"/>
    </source>
</evidence>
<dbReference type="FunCoup" id="A0A7J7D381">
    <property type="interactions" value="224"/>
</dbReference>
<organism evidence="1 2">
    <name type="scientific">Tripterygium wilfordii</name>
    <name type="common">Thunder God vine</name>
    <dbReference type="NCBI Taxonomy" id="458696"/>
    <lineage>
        <taxon>Eukaryota</taxon>
        <taxon>Viridiplantae</taxon>
        <taxon>Streptophyta</taxon>
        <taxon>Embryophyta</taxon>
        <taxon>Tracheophyta</taxon>
        <taxon>Spermatophyta</taxon>
        <taxon>Magnoliopsida</taxon>
        <taxon>eudicotyledons</taxon>
        <taxon>Gunneridae</taxon>
        <taxon>Pentapetalae</taxon>
        <taxon>rosids</taxon>
        <taxon>fabids</taxon>
        <taxon>Celastrales</taxon>
        <taxon>Celastraceae</taxon>
        <taxon>Tripterygium</taxon>
    </lineage>
</organism>
<evidence type="ECO:0000313" key="1">
    <source>
        <dbReference type="EMBL" id="KAF5740526.1"/>
    </source>
</evidence>
<dbReference type="Proteomes" id="UP000593562">
    <property type="component" value="Unassembled WGS sequence"/>
</dbReference>
<sequence>MSFPGSQDQHDLELGEAESSTPCPCSHGHTSTVSLQTDQGGSICLFCFSNLITDPLSLTIHVSYALSQLSQALSQPQFLHSLLSFHPHFLVSPLVRALSSLEDEAIARQVIDVIMALCADDSVHCEFVARVADIISSGSLAWSRRQVFMLHCFGILLNCHSNNSYDIIRDKYTLVANLVTGLQLPSEEIQSEILYILYKFSILQCASKDIDEEDVLSAFGSKLLHQSLDALAKTENDSVRLNCIALLTILAQRRIFGNISKSENITLSSDEADNFMQTTDEIDGASLYVLFAEAIKGPLLSSDNQVQISTLHLIFHCLSCEEDPAKPIQVLVKENIVDHVFEILRLAECKDPMVNSCLQVLNLFSAAEQAFRQRMVVGFTSLIPVLRYVTEIPFHPAQSQTLKLICNCVSDFPGIVSPSYMEELVLVLTRMFERHTEGEIGMLPETFILACTTFTALLKTSSSHGILKLALSVEEASKHALLSCLSTFRKDPNQFLHSLYLLKEAYAYSLGEISSNNPSNMELCDCIMDICSSQLLPWFVTVLNEMDEESVLGIMETFHFILLQSSDSQATKWANTLVSASWFSLSFGCLGLFPTENMKLRTYLMLSSLVDVLLGQNIGKSIRDAALYLPSDPVDLLFLLGQKRSLDMGFSSCQSAVLLILHASSLYDDRLADEKLVLSSLEQFILANGSDFLHEIDSLMMMQLVD</sequence>
<proteinExistence type="predicted"/>
<reference evidence="1 2" key="1">
    <citation type="journal article" date="2020" name="Nat. Commun.">
        <title>Genome of Tripterygium wilfordii and identification of cytochrome P450 involved in triptolide biosynthesis.</title>
        <authorList>
            <person name="Tu L."/>
            <person name="Su P."/>
            <person name="Zhang Z."/>
            <person name="Gao L."/>
            <person name="Wang J."/>
            <person name="Hu T."/>
            <person name="Zhou J."/>
            <person name="Zhang Y."/>
            <person name="Zhao Y."/>
            <person name="Liu Y."/>
            <person name="Song Y."/>
            <person name="Tong Y."/>
            <person name="Lu Y."/>
            <person name="Yang J."/>
            <person name="Xu C."/>
            <person name="Jia M."/>
            <person name="Peters R.J."/>
            <person name="Huang L."/>
            <person name="Gao W."/>
        </authorList>
    </citation>
    <scope>NUCLEOTIDE SEQUENCE [LARGE SCALE GENOMIC DNA]</scope>
    <source>
        <strain evidence="2">cv. XIE 37</strain>
        <tissue evidence="1">Leaf</tissue>
    </source>
</reference>
<dbReference type="InterPro" id="IPR016024">
    <property type="entry name" value="ARM-type_fold"/>
</dbReference>
<comment type="caution">
    <text evidence="1">The sequence shown here is derived from an EMBL/GenBank/DDBJ whole genome shotgun (WGS) entry which is preliminary data.</text>
</comment>
<dbReference type="InterPro" id="IPR011989">
    <property type="entry name" value="ARM-like"/>
</dbReference>
<protein>
    <recommendedName>
        <fullName evidence="3">Protein PRD1</fullName>
    </recommendedName>
</protein>
<dbReference type="InParanoid" id="A0A7J7D381"/>
<evidence type="ECO:0000313" key="2">
    <source>
        <dbReference type="Proteomes" id="UP000593562"/>
    </source>
</evidence>
<name>A0A7J7D381_TRIWF</name>
<accession>A0A7J7D381</accession>
<dbReference type="InterPro" id="IPR044968">
    <property type="entry name" value="PRD1"/>
</dbReference>